<organism evidence="1 2">
    <name type="scientific">Chthoniobacter flavus Ellin428</name>
    <dbReference type="NCBI Taxonomy" id="497964"/>
    <lineage>
        <taxon>Bacteria</taxon>
        <taxon>Pseudomonadati</taxon>
        <taxon>Verrucomicrobiota</taxon>
        <taxon>Spartobacteria</taxon>
        <taxon>Chthoniobacterales</taxon>
        <taxon>Chthoniobacteraceae</taxon>
        <taxon>Chthoniobacter</taxon>
    </lineage>
</organism>
<comment type="caution">
    <text evidence="1">The sequence shown here is derived from an EMBL/GenBank/DDBJ whole genome shotgun (WGS) entry which is preliminary data.</text>
</comment>
<sequence>MEAGGDQLRWRGMRQQVAGDLLDGELIERHVSVEGLDHPVAIGPSFDVVIQVHAVRVGIAGGIQPVTRPVLAVVRRGHQLIDQLLVTIHAFVRHELLDERWFRRQAREIQRNPPHERARIGFRRGRQSVAFQFRQREAIDRVAHPLRVFYRRQFRPLWLDQ</sequence>
<dbReference type="EMBL" id="ABVL01000001">
    <property type="protein sequence ID" value="EDY22388.1"/>
    <property type="molecule type" value="Genomic_DNA"/>
</dbReference>
<evidence type="ECO:0000313" key="2">
    <source>
        <dbReference type="Proteomes" id="UP000005824"/>
    </source>
</evidence>
<protein>
    <submittedName>
        <fullName evidence="1">Uncharacterized protein</fullName>
    </submittedName>
</protein>
<name>B4CV00_9BACT</name>
<evidence type="ECO:0000313" key="1">
    <source>
        <dbReference type="EMBL" id="EDY22388.1"/>
    </source>
</evidence>
<gene>
    <name evidence="1" type="ORF">CfE428DRAFT_0513</name>
</gene>
<accession>B4CV00</accession>
<dbReference type="Proteomes" id="UP000005824">
    <property type="component" value="Unassembled WGS sequence"/>
</dbReference>
<dbReference type="AlphaFoldDB" id="B4CV00"/>
<reference evidence="1 2" key="1">
    <citation type="journal article" date="2011" name="J. Bacteriol.">
        <title>Genome sequence of Chthoniobacter flavus Ellin428, an aerobic heterotrophic soil bacterium.</title>
        <authorList>
            <person name="Kant R."/>
            <person name="van Passel M.W."/>
            <person name="Palva A."/>
            <person name="Lucas S."/>
            <person name="Lapidus A."/>
            <person name="Glavina Del Rio T."/>
            <person name="Dalin E."/>
            <person name="Tice H."/>
            <person name="Bruce D."/>
            <person name="Goodwin L."/>
            <person name="Pitluck S."/>
            <person name="Larimer F.W."/>
            <person name="Land M.L."/>
            <person name="Hauser L."/>
            <person name="Sangwan P."/>
            <person name="de Vos W.M."/>
            <person name="Janssen P.H."/>
            <person name="Smidt H."/>
        </authorList>
    </citation>
    <scope>NUCLEOTIDE SEQUENCE [LARGE SCALE GENOMIC DNA]</scope>
    <source>
        <strain evidence="1 2">Ellin428</strain>
    </source>
</reference>
<keyword evidence="2" id="KW-1185">Reference proteome</keyword>
<proteinExistence type="predicted"/>
<dbReference type="InParanoid" id="B4CV00"/>